<dbReference type="SUPFAM" id="SSF143120">
    <property type="entry name" value="YefM-like"/>
    <property type="match status" value="1"/>
</dbReference>
<dbReference type="NCBIfam" id="TIGR01552">
    <property type="entry name" value="phd_fam"/>
    <property type="match status" value="1"/>
</dbReference>
<dbReference type="Gene3D" id="3.40.1620.10">
    <property type="entry name" value="YefM-like domain"/>
    <property type="match status" value="1"/>
</dbReference>
<sequence>MQITPSSSGAPAWRLQDAKAQFSALVDCALRGVPQHVTRRGKQAVVVLSEQDFQALQRSAASRPSKPGNLIEHLLAMPKAAASLPDDDFGRLEVQPRDIDFT</sequence>
<organism evidence="3">
    <name type="scientific">Polaromonas hydrogenivorans</name>
    <dbReference type="NCBI Taxonomy" id="335476"/>
    <lineage>
        <taxon>Bacteria</taxon>
        <taxon>Pseudomonadati</taxon>
        <taxon>Pseudomonadota</taxon>
        <taxon>Betaproteobacteria</taxon>
        <taxon>Burkholderiales</taxon>
        <taxon>Comamonadaceae</taxon>
        <taxon>Polaromonas</taxon>
    </lineage>
</organism>
<comment type="function">
    <text evidence="2">Antitoxin component of a type II toxin-antitoxin (TA) system.</text>
</comment>
<gene>
    <name evidence="3" type="ORF">ABLV49_20840</name>
</gene>
<evidence type="ECO:0000313" key="3">
    <source>
        <dbReference type="EMBL" id="XBP72541.1"/>
    </source>
</evidence>
<geneLocation type="plasmid" evidence="3">
    <name>p1</name>
</geneLocation>
<protein>
    <recommendedName>
        <fullName evidence="2">Antitoxin</fullName>
    </recommendedName>
</protein>
<dbReference type="AlphaFoldDB" id="A0AAU7LY68"/>
<evidence type="ECO:0000256" key="1">
    <source>
        <dbReference type="ARBA" id="ARBA00009981"/>
    </source>
</evidence>
<dbReference type="RefSeq" id="WP_349282198.1">
    <property type="nucleotide sequence ID" value="NZ_CBCSCU010000025.1"/>
</dbReference>
<accession>A0AAU7LY68</accession>
<evidence type="ECO:0000256" key="2">
    <source>
        <dbReference type="RuleBase" id="RU362080"/>
    </source>
</evidence>
<name>A0AAU7LY68_9BURK</name>
<dbReference type="InterPro" id="IPR006442">
    <property type="entry name" value="Antitoxin_Phd/YefM"/>
</dbReference>
<dbReference type="Pfam" id="PF02604">
    <property type="entry name" value="PhdYeFM_antitox"/>
    <property type="match status" value="1"/>
</dbReference>
<reference evidence="3" key="1">
    <citation type="submission" date="2024-05" db="EMBL/GenBank/DDBJ databases">
        <authorList>
            <person name="Bunk B."/>
            <person name="Swiderski J."/>
            <person name="Sproer C."/>
            <person name="Thiel V."/>
        </authorList>
    </citation>
    <scope>NUCLEOTIDE SEQUENCE</scope>
    <source>
        <strain evidence="3">DSM 17735</strain>
        <plasmid evidence="3">p1</plasmid>
    </source>
</reference>
<dbReference type="InterPro" id="IPR036165">
    <property type="entry name" value="YefM-like_sf"/>
</dbReference>
<comment type="similarity">
    <text evidence="1 2">Belongs to the phD/YefM antitoxin family.</text>
</comment>
<keyword evidence="3" id="KW-0614">Plasmid</keyword>
<dbReference type="EMBL" id="CP157676">
    <property type="protein sequence ID" value="XBP72541.1"/>
    <property type="molecule type" value="Genomic_DNA"/>
</dbReference>
<proteinExistence type="inferred from homology"/>